<name>B1FR15_9BURK</name>
<accession>B1FR15</accession>
<dbReference type="SUPFAM" id="SSF55124">
    <property type="entry name" value="Nitrite/Sulfite reductase N-terminal domain-like"/>
    <property type="match status" value="2"/>
</dbReference>
<sequence length="515" mass="53014">MPLVSPGRPGAGADLSARRPAGLKVRACQSASGGVYRCVGRGATLPGIPLSSAPVSIPALPVVRPSACPGLVRVVAAADGGLCRIKLPGGRLDARQARAIAAAARSYGSGAIDATNRANLQLRGIRDGAANPLAAALLEAGLGPRTSAADAADDKAALAASDDVRNLMLSPLAGLDPAALLDSRALARPLLDMLTHEPRRGELSPKFSIQLDGGESVAALDHPHDIWLAARHRGDGALRIAAGLAGCPPVSSDDSPASFDVAPDQAVALVRALLLAFLDLAPADVTRMRAVLATGGERALRERAQHYAPFPLEADPALAGWRRMLVDAALRFGARPSLDAARCSVGAQFVLGRLDATQLERLAVLAEAEGDATLSMTPWQGVFVHGVRRARAPAVLDALASLGLVCTPSDPLAALVACTGSAGCAKARADTKHDALALAARVGHPVDVHLTGCERHCALPHPATYTLVAVAPARYDLYRRDAAAGLGAPLARHLTIDQAAARFMGTRHSQDTTDA</sequence>
<comment type="caution">
    <text evidence="9">The sequence shown here is derived from an EMBL/GenBank/DDBJ whole genome shotgun (WGS) entry which is preliminary data.</text>
</comment>
<dbReference type="GO" id="GO:0051539">
    <property type="term" value="F:4 iron, 4 sulfur cluster binding"/>
    <property type="evidence" value="ECO:0007669"/>
    <property type="project" value="UniProtKB-KW"/>
</dbReference>
<evidence type="ECO:0000256" key="6">
    <source>
        <dbReference type="ARBA" id="ARBA00023014"/>
    </source>
</evidence>
<keyword evidence="4" id="KW-0560">Oxidoreductase</keyword>
<dbReference type="InterPro" id="IPR006067">
    <property type="entry name" value="NO2/SO3_Rdtase_4Fe4S_dom"/>
</dbReference>
<dbReference type="Proteomes" id="UP000005463">
    <property type="component" value="Unassembled WGS sequence"/>
</dbReference>
<dbReference type="PATRIC" id="fig|396596.7.peg.665"/>
<proteinExistence type="predicted"/>
<evidence type="ECO:0000256" key="5">
    <source>
        <dbReference type="ARBA" id="ARBA00023004"/>
    </source>
</evidence>
<dbReference type="Gene3D" id="3.90.480.10">
    <property type="entry name" value="Sulfite Reductase Hemoprotein,Domain 2"/>
    <property type="match status" value="2"/>
</dbReference>
<dbReference type="NCBIfam" id="TIGR02435">
    <property type="entry name" value="CobG"/>
    <property type="match status" value="1"/>
</dbReference>
<evidence type="ECO:0000313" key="9">
    <source>
        <dbReference type="EMBL" id="EDT00006.1"/>
    </source>
</evidence>
<dbReference type="InterPro" id="IPR005117">
    <property type="entry name" value="NiRdtase/SiRdtase_haem-b_fer"/>
</dbReference>
<keyword evidence="6" id="KW-0411">Iron-sulfur</keyword>
<evidence type="ECO:0000313" key="10">
    <source>
        <dbReference type="Proteomes" id="UP000005463"/>
    </source>
</evidence>
<gene>
    <name evidence="9" type="ORF">BamIOP4010DRAFT_6476</name>
</gene>
<keyword evidence="3" id="KW-0479">Metal-binding</keyword>
<dbReference type="GO" id="GO:0016491">
    <property type="term" value="F:oxidoreductase activity"/>
    <property type="evidence" value="ECO:0007669"/>
    <property type="project" value="UniProtKB-KW"/>
</dbReference>
<dbReference type="GO" id="GO:0020037">
    <property type="term" value="F:heme binding"/>
    <property type="evidence" value="ECO:0007669"/>
    <property type="project" value="InterPro"/>
</dbReference>
<evidence type="ECO:0000259" key="8">
    <source>
        <dbReference type="Pfam" id="PF03460"/>
    </source>
</evidence>
<evidence type="ECO:0000256" key="4">
    <source>
        <dbReference type="ARBA" id="ARBA00023002"/>
    </source>
</evidence>
<evidence type="ECO:0000256" key="2">
    <source>
        <dbReference type="ARBA" id="ARBA00022617"/>
    </source>
</evidence>
<dbReference type="PANTHER" id="PTHR32439:SF9">
    <property type="entry name" value="BLR3264 PROTEIN"/>
    <property type="match status" value="1"/>
</dbReference>
<protein>
    <submittedName>
        <fullName evidence="9">Precorrin-3B synthase</fullName>
    </submittedName>
</protein>
<evidence type="ECO:0000256" key="1">
    <source>
        <dbReference type="ARBA" id="ARBA00022485"/>
    </source>
</evidence>
<dbReference type="Gene3D" id="3.30.413.10">
    <property type="entry name" value="Sulfite Reductase Hemoprotein, domain 1"/>
    <property type="match status" value="2"/>
</dbReference>
<dbReference type="PANTHER" id="PTHR32439">
    <property type="entry name" value="FERREDOXIN--NITRITE REDUCTASE, CHLOROPLASTIC"/>
    <property type="match status" value="1"/>
</dbReference>
<dbReference type="Pfam" id="PF03460">
    <property type="entry name" value="NIR_SIR_ferr"/>
    <property type="match status" value="2"/>
</dbReference>
<reference evidence="9 10" key="1">
    <citation type="submission" date="2008-03" db="EMBL/GenBank/DDBJ databases">
        <title>Sequencing of the draft genome and assembly of Burkholderia ambifaria IOP40-10.</title>
        <authorList>
            <consortium name="US DOE Joint Genome Institute (JGI-PGF)"/>
            <person name="Copeland A."/>
            <person name="Lucas S."/>
            <person name="Lapidus A."/>
            <person name="Glavina del Rio T."/>
            <person name="Dalin E."/>
            <person name="Tice H."/>
            <person name="Bruce D."/>
            <person name="Goodwin L."/>
            <person name="Pitluck S."/>
            <person name="Larimer F."/>
            <person name="Land M.L."/>
            <person name="Hauser L."/>
            <person name="Tiedje J."/>
            <person name="Richardson P."/>
        </authorList>
    </citation>
    <scope>NUCLEOTIDE SEQUENCE [LARGE SCALE GENOMIC DNA]</scope>
    <source>
        <strain evidence="9 10">IOP40-10</strain>
    </source>
</reference>
<organism evidence="9 10">
    <name type="scientific">Burkholderia ambifaria IOP40-10</name>
    <dbReference type="NCBI Taxonomy" id="396596"/>
    <lineage>
        <taxon>Bacteria</taxon>
        <taxon>Pseudomonadati</taxon>
        <taxon>Pseudomonadota</taxon>
        <taxon>Betaproteobacteria</taxon>
        <taxon>Burkholderiales</taxon>
        <taxon>Burkholderiaceae</taxon>
        <taxon>Burkholderia</taxon>
        <taxon>Burkholderia cepacia complex</taxon>
    </lineage>
</organism>
<keyword evidence="5" id="KW-0408">Iron</keyword>
<feature type="domain" description="Nitrite/Sulfite reductase ferredoxin-like" evidence="8">
    <location>
        <begin position="342"/>
        <end position="401"/>
    </location>
</feature>
<evidence type="ECO:0000259" key="7">
    <source>
        <dbReference type="Pfam" id="PF01077"/>
    </source>
</evidence>
<dbReference type="SUPFAM" id="SSF56014">
    <property type="entry name" value="Nitrite and sulphite reductase 4Fe-4S domain-like"/>
    <property type="match status" value="2"/>
</dbReference>
<feature type="domain" description="Nitrite/Sulfite reductase ferredoxin-like" evidence="8">
    <location>
        <begin position="82"/>
        <end position="140"/>
    </location>
</feature>
<dbReference type="AlphaFoldDB" id="B1FR15"/>
<dbReference type="Pfam" id="PF01077">
    <property type="entry name" value="NIR_SIR"/>
    <property type="match status" value="1"/>
</dbReference>
<keyword evidence="2" id="KW-0349">Heme</keyword>
<feature type="domain" description="Nitrite/sulphite reductase 4Fe-4S" evidence="7">
    <location>
        <begin position="162"/>
        <end position="308"/>
    </location>
</feature>
<dbReference type="EMBL" id="ABLC01000367">
    <property type="protein sequence ID" value="EDT00006.1"/>
    <property type="molecule type" value="Genomic_DNA"/>
</dbReference>
<dbReference type="InterPro" id="IPR051329">
    <property type="entry name" value="NIR_SIR_4Fe-4S"/>
</dbReference>
<dbReference type="InterPro" id="IPR012798">
    <property type="entry name" value="Cbl_synth_CobG-like"/>
</dbReference>
<dbReference type="GO" id="GO:0046872">
    <property type="term" value="F:metal ion binding"/>
    <property type="evidence" value="ECO:0007669"/>
    <property type="project" value="UniProtKB-KW"/>
</dbReference>
<keyword evidence="1" id="KW-0004">4Fe-4S</keyword>
<dbReference type="InterPro" id="IPR036136">
    <property type="entry name" value="Nit/Sulf_reduc_fer-like_dom_sf"/>
</dbReference>
<dbReference type="InterPro" id="IPR045854">
    <property type="entry name" value="NO2/SO3_Rdtase_4Fe4S_sf"/>
</dbReference>
<evidence type="ECO:0000256" key="3">
    <source>
        <dbReference type="ARBA" id="ARBA00022723"/>
    </source>
</evidence>